<accession>A0A0P1NZ34</accession>
<feature type="transmembrane region" description="Helical" evidence="1">
    <location>
        <begin position="111"/>
        <end position="133"/>
    </location>
</feature>
<protein>
    <submittedName>
        <fullName evidence="3">TIGR03546 family protein</fullName>
    </submittedName>
</protein>
<proteinExistence type="predicted"/>
<dbReference type="InterPro" id="IPR018639">
    <property type="entry name" value="DUF2062"/>
</dbReference>
<dbReference type="Pfam" id="PF09835">
    <property type="entry name" value="DUF2062"/>
    <property type="match status" value="1"/>
</dbReference>
<gene>
    <name evidence="3" type="ORF">JGI23_01973</name>
</gene>
<feature type="transmembrane region" description="Helical" evidence="1">
    <location>
        <begin position="44"/>
        <end position="74"/>
    </location>
</feature>
<feature type="domain" description="DUF2062" evidence="2">
    <location>
        <begin position="10"/>
        <end position="143"/>
    </location>
</feature>
<dbReference type="InterPro" id="IPR019935">
    <property type="entry name" value="CHP03546"/>
</dbReference>
<sequence length="175" mass="20000">MLILQVIAKIIKILRSQGTPGQVAAGFTFGMYLGLIPWNTLHSFIIWILVILFNVNFGAVLLAISIFASIAYIFDPFFHSFGYWVLVDLDFLRGFWTNLYQTSIIPFTRFYNTVVMGSTLASVLLTVPVYLGVKWFVKNYREKVDPKVQKLGVIKMIKASKIYDIYQKAKVLSEL</sequence>
<feature type="transmembrane region" description="Helical" evidence="1">
    <location>
        <begin position="21"/>
        <end position="38"/>
    </location>
</feature>
<dbReference type="Proteomes" id="UP000199197">
    <property type="component" value="Unassembled WGS sequence"/>
</dbReference>
<evidence type="ECO:0000313" key="4">
    <source>
        <dbReference type="Proteomes" id="UP000199197"/>
    </source>
</evidence>
<organism evidence="3 4">
    <name type="scientific">Candidatus Chryseopegocella kryptomonas</name>
    <dbReference type="NCBI Taxonomy" id="1633643"/>
    <lineage>
        <taxon>Bacteria</taxon>
        <taxon>Pseudomonadati</taxon>
        <taxon>Candidatus Kryptoniota</taxon>
        <taxon>Candidatus Chryseopegocella</taxon>
    </lineage>
</organism>
<keyword evidence="1" id="KW-0472">Membrane</keyword>
<evidence type="ECO:0000256" key="1">
    <source>
        <dbReference type="SAM" id="Phobius"/>
    </source>
</evidence>
<evidence type="ECO:0000259" key="2">
    <source>
        <dbReference type="Pfam" id="PF09835"/>
    </source>
</evidence>
<dbReference type="OrthoDB" id="1524401at2"/>
<dbReference type="EMBL" id="CZVW01000042">
    <property type="protein sequence ID" value="CUT05485.1"/>
    <property type="molecule type" value="Genomic_DNA"/>
</dbReference>
<name>A0A0P1NZ34_9BACT</name>
<keyword evidence="1" id="KW-0812">Transmembrane</keyword>
<dbReference type="RefSeq" id="WP_092351167.1">
    <property type="nucleotide sequence ID" value="NZ_CZVW01000042.1"/>
</dbReference>
<evidence type="ECO:0000313" key="3">
    <source>
        <dbReference type="EMBL" id="CUT05485.1"/>
    </source>
</evidence>
<dbReference type="AlphaFoldDB" id="A0A0P1NZ34"/>
<keyword evidence="1" id="KW-1133">Transmembrane helix</keyword>
<dbReference type="NCBIfam" id="TIGR03546">
    <property type="entry name" value="TIGR03546 family protein"/>
    <property type="match status" value="1"/>
</dbReference>
<reference evidence="4" key="1">
    <citation type="submission" date="2015-11" db="EMBL/GenBank/DDBJ databases">
        <authorList>
            <person name="Varghese N."/>
        </authorList>
    </citation>
    <scope>NUCLEOTIDE SEQUENCE [LARGE SCALE GENOMIC DNA]</scope>
    <source>
        <strain evidence="4">JGI-23</strain>
    </source>
</reference>
<keyword evidence="4" id="KW-1185">Reference proteome</keyword>